<gene>
    <name evidence="2" type="ORF">CSB93_2610</name>
</gene>
<organism evidence="2 3">
    <name type="scientific">Pseudomonas paraeruginosa</name>
    <dbReference type="NCBI Taxonomy" id="2994495"/>
    <lineage>
        <taxon>Bacteria</taxon>
        <taxon>Pseudomonadati</taxon>
        <taxon>Pseudomonadota</taxon>
        <taxon>Gammaproteobacteria</taxon>
        <taxon>Pseudomonadales</taxon>
        <taxon>Pseudomonadaceae</taxon>
        <taxon>Pseudomonas</taxon>
    </lineage>
</organism>
<evidence type="ECO:0000256" key="1">
    <source>
        <dbReference type="SAM" id="MobiDB-lite"/>
    </source>
</evidence>
<feature type="compositionally biased region" description="Gly residues" evidence="1">
    <location>
        <begin position="1"/>
        <end position="12"/>
    </location>
</feature>
<sequence length="42" mass="4793">MQAGSGGIGHGSGNRRRKRRFCQSWSACAQRQTFHSPMSRWK</sequence>
<dbReference type="EMBL" id="CP027169">
    <property type="protein sequence ID" value="AVK08131.1"/>
    <property type="molecule type" value="Genomic_DNA"/>
</dbReference>
<protein>
    <submittedName>
        <fullName evidence="2">Uncharacterized protein</fullName>
    </submittedName>
</protein>
<reference evidence="2 3" key="1">
    <citation type="submission" date="2018-02" db="EMBL/GenBank/DDBJ databases">
        <title>FDA/CDC Antimicrobial Resistant Isolate Bank Genome Sequencing.</title>
        <authorList>
            <person name="Benahmed F.H."/>
            <person name="Lutgring J.D."/>
            <person name="Yoo B."/>
            <person name="Machado M."/>
            <person name="Brown A."/>
            <person name="McAllister G."/>
            <person name="Perry A."/>
            <person name="Halpin A.L."/>
            <person name="Vavikolanu K."/>
            <person name="Ott S."/>
            <person name="Zhao X."/>
            <person name="Tallon L.J."/>
            <person name="Sadzewicz L."/>
            <person name="Aluvathingal J."/>
            <person name="Nadendla S."/>
            <person name="Voskania-kordi A."/>
            <person name="Simonyan V."/>
            <person name="Patel J."/>
            <person name="Shawar R.M."/>
        </authorList>
    </citation>
    <scope>NUCLEOTIDE SEQUENCE [LARGE SCALE GENOMIC DNA]</scope>
    <source>
        <strain evidence="2 3">AR_0356</strain>
    </source>
</reference>
<dbReference type="AlphaFoldDB" id="A0A2R3J1U1"/>
<dbReference type="Proteomes" id="UP000238390">
    <property type="component" value="Chromosome"/>
</dbReference>
<name>A0A2R3J1U1_9PSED</name>
<proteinExistence type="predicted"/>
<keyword evidence="3" id="KW-1185">Reference proteome</keyword>
<feature type="region of interest" description="Disordered" evidence="1">
    <location>
        <begin position="1"/>
        <end position="20"/>
    </location>
</feature>
<accession>A0A2R3J1U1</accession>
<evidence type="ECO:0000313" key="2">
    <source>
        <dbReference type="EMBL" id="AVK08131.1"/>
    </source>
</evidence>
<evidence type="ECO:0000313" key="3">
    <source>
        <dbReference type="Proteomes" id="UP000238390"/>
    </source>
</evidence>